<dbReference type="Proteomes" id="UP000236291">
    <property type="component" value="Unassembled WGS sequence"/>
</dbReference>
<dbReference type="Gene3D" id="3.30.2280.10">
    <property type="entry name" value="Hypothetical protein (hspc210)"/>
    <property type="match status" value="1"/>
</dbReference>
<dbReference type="SUPFAM" id="SSF103107">
    <property type="entry name" value="Hypothetical protein c14orf129, hspc210"/>
    <property type="match status" value="1"/>
</dbReference>
<dbReference type="PANTHER" id="PTHR12601:SF6">
    <property type="entry name" value="CLUSTERED MITOCHONDRIA PROTEIN HOMOLOG"/>
    <property type="match status" value="1"/>
</dbReference>
<keyword evidence="1" id="KW-0963">Cytoplasm</keyword>
<evidence type="ECO:0000259" key="3">
    <source>
        <dbReference type="Pfam" id="PF15044"/>
    </source>
</evidence>
<sequence>MAGKSNKGRNRKGSHTAAAAPSGGTEAAIQPDVPANDHVEAVQESVNTDAVEVSAVGEATSVSSEVKENETANEGNQQPNQGDLQLYPVSVKTQTGDKLELQLNPGDSVMDIRQFLLDAPETCFITCYDLQLLTKDGSAHHMEDYNEISEVADITTGGCSLEMVPAFYDDRSIRAHVHRTRELLSLSNLHASLSTSLALQNEIAQNKAANSADTAKPEVPELDGLGYMEDISGSLGNLLSSPLKDVKCVESIVFSSFNPPPSYRRLVGDLIYLDVVTLEGNKYSITGSTKMFYVNSSSANTLDPRPSKATSEATTLVTLLQKISPRASAHPFENVQSLLPPNSWLGLHPIPGKLSL</sequence>
<comment type="caution">
    <text evidence="4">The sequence shown here is derived from an EMBL/GenBank/DDBJ whole genome shotgun (WGS) entry which is preliminary data.</text>
</comment>
<dbReference type="Pfam" id="PF15044">
    <property type="entry name" value="CLU_N"/>
    <property type="match status" value="1"/>
</dbReference>
<accession>A0A2K3P934</accession>
<dbReference type="FunFam" id="3.30.2280.10:FF:000002">
    <property type="entry name" value="Clustered mitochondria protein homolog"/>
    <property type="match status" value="1"/>
</dbReference>
<gene>
    <name evidence="4" type="ORF">L195_g008402</name>
</gene>
<organism evidence="4 5">
    <name type="scientific">Trifolium pratense</name>
    <name type="common">Red clover</name>
    <dbReference type="NCBI Taxonomy" id="57577"/>
    <lineage>
        <taxon>Eukaryota</taxon>
        <taxon>Viridiplantae</taxon>
        <taxon>Streptophyta</taxon>
        <taxon>Embryophyta</taxon>
        <taxon>Tracheophyta</taxon>
        <taxon>Spermatophyta</taxon>
        <taxon>Magnoliopsida</taxon>
        <taxon>eudicotyledons</taxon>
        <taxon>Gunneridae</taxon>
        <taxon>Pentapetalae</taxon>
        <taxon>rosids</taxon>
        <taxon>fabids</taxon>
        <taxon>Fabales</taxon>
        <taxon>Fabaceae</taxon>
        <taxon>Papilionoideae</taxon>
        <taxon>50 kb inversion clade</taxon>
        <taxon>NPAAA clade</taxon>
        <taxon>Hologalegina</taxon>
        <taxon>IRL clade</taxon>
        <taxon>Trifolieae</taxon>
        <taxon>Trifolium</taxon>
    </lineage>
</organism>
<dbReference type="ExpressionAtlas" id="A0A2K3P934">
    <property type="expression patterns" value="baseline"/>
</dbReference>
<dbReference type="STRING" id="57577.A0A2K3P934"/>
<evidence type="ECO:0000313" key="5">
    <source>
        <dbReference type="Proteomes" id="UP000236291"/>
    </source>
</evidence>
<dbReference type="PANTHER" id="PTHR12601">
    <property type="entry name" value="EUKARYOTIC TRANSLATION INITIATION FACTOR 3 SUBUNIT EIF-3"/>
    <property type="match status" value="1"/>
</dbReference>
<feature type="compositionally biased region" description="Basic residues" evidence="2">
    <location>
        <begin position="1"/>
        <end position="14"/>
    </location>
</feature>
<dbReference type="EMBL" id="ASHM01004788">
    <property type="protein sequence ID" value="PNY11787.1"/>
    <property type="molecule type" value="Genomic_DNA"/>
</dbReference>
<dbReference type="AlphaFoldDB" id="A0A2K3P934"/>
<reference evidence="4 5" key="1">
    <citation type="journal article" date="2014" name="Am. J. Bot.">
        <title>Genome assembly and annotation for red clover (Trifolium pratense; Fabaceae).</title>
        <authorList>
            <person name="Istvanek J."/>
            <person name="Jaros M."/>
            <person name="Krenek A."/>
            <person name="Repkova J."/>
        </authorList>
    </citation>
    <scope>NUCLEOTIDE SEQUENCE [LARGE SCALE GENOMIC DNA]</scope>
    <source>
        <strain evidence="5">cv. Tatra</strain>
        <tissue evidence="4">Young leaves</tissue>
    </source>
</reference>
<dbReference type="InterPro" id="IPR027523">
    <property type="entry name" value="CLU_prot"/>
</dbReference>
<dbReference type="InterPro" id="IPR028275">
    <property type="entry name" value="CLU_N"/>
</dbReference>
<feature type="domain" description="Clustered mitochondria protein N-terminal" evidence="3">
    <location>
        <begin position="107"/>
        <end position="183"/>
    </location>
</feature>
<evidence type="ECO:0000256" key="2">
    <source>
        <dbReference type="SAM" id="MobiDB-lite"/>
    </source>
</evidence>
<feature type="compositionally biased region" description="Low complexity" evidence="2">
    <location>
        <begin position="16"/>
        <end position="28"/>
    </location>
</feature>
<protein>
    <submittedName>
        <fullName evidence="4">Protein KIAA0667</fullName>
    </submittedName>
</protein>
<evidence type="ECO:0000313" key="4">
    <source>
        <dbReference type="EMBL" id="PNY11787.1"/>
    </source>
</evidence>
<dbReference type="InterPro" id="IPR023231">
    <property type="entry name" value="GSKIP_dom_sf"/>
</dbReference>
<feature type="compositionally biased region" description="Polar residues" evidence="2">
    <location>
        <begin position="72"/>
        <end position="83"/>
    </location>
</feature>
<proteinExistence type="predicted"/>
<dbReference type="GO" id="GO:0005737">
    <property type="term" value="C:cytoplasm"/>
    <property type="evidence" value="ECO:0007669"/>
    <property type="project" value="TreeGrafter"/>
</dbReference>
<feature type="region of interest" description="Disordered" evidence="2">
    <location>
        <begin position="1"/>
        <end position="84"/>
    </location>
</feature>
<name>A0A2K3P934_TRIPR</name>
<evidence type="ECO:0000256" key="1">
    <source>
        <dbReference type="ARBA" id="ARBA00022490"/>
    </source>
</evidence>
<reference evidence="4 5" key="2">
    <citation type="journal article" date="2017" name="Front. Plant Sci.">
        <title>Gene Classification and Mining of Molecular Markers Useful in Red Clover (Trifolium pratense) Breeding.</title>
        <authorList>
            <person name="Istvanek J."/>
            <person name="Dluhosova J."/>
            <person name="Dluhos P."/>
            <person name="Patkova L."/>
            <person name="Nedelnik J."/>
            <person name="Repkova J."/>
        </authorList>
    </citation>
    <scope>NUCLEOTIDE SEQUENCE [LARGE SCALE GENOMIC DNA]</scope>
    <source>
        <strain evidence="5">cv. Tatra</strain>
        <tissue evidence="4">Young leaves</tissue>
    </source>
</reference>